<evidence type="ECO:0000313" key="1">
    <source>
        <dbReference type="EMBL" id="TWU62164.1"/>
    </source>
</evidence>
<sequence length="88" mass="10117">MEESFETAKHHYRRQDTSVGYTPVQRPTLSIASTGQANLEVGRRDVTRFMLRGLYRVKQADRSFATNDNPTHRRETAFFAGSFLAFAF</sequence>
<dbReference type="EMBL" id="SJPZ01000002">
    <property type="protein sequence ID" value="TWU62164.1"/>
    <property type="molecule type" value="Genomic_DNA"/>
</dbReference>
<reference evidence="1 2" key="1">
    <citation type="submission" date="2019-02" db="EMBL/GenBank/DDBJ databases">
        <title>Deep-cultivation of Planctomycetes and their phenomic and genomic characterization uncovers novel biology.</title>
        <authorList>
            <person name="Wiegand S."/>
            <person name="Jogler M."/>
            <person name="Boedeker C."/>
            <person name="Pinto D."/>
            <person name="Vollmers J."/>
            <person name="Rivas-Marin E."/>
            <person name="Kohn T."/>
            <person name="Peeters S.H."/>
            <person name="Heuer A."/>
            <person name="Rast P."/>
            <person name="Oberbeckmann S."/>
            <person name="Bunk B."/>
            <person name="Jeske O."/>
            <person name="Meyerdierks A."/>
            <person name="Storesund J.E."/>
            <person name="Kallscheuer N."/>
            <person name="Luecker S."/>
            <person name="Lage O.M."/>
            <person name="Pohl T."/>
            <person name="Merkel B.J."/>
            <person name="Hornburger P."/>
            <person name="Mueller R.-W."/>
            <person name="Bruemmer F."/>
            <person name="Labrenz M."/>
            <person name="Spormann A.M."/>
            <person name="Op Den Camp H."/>
            <person name="Overmann J."/>
            <person name="Amann R."/>
            <person name="Jetten M.S.M."/>
            <person name="Mascher T."/>
            <person name="Medema M.H."/>
            <person name="Devos D.P."/>
            <person name="Kaster A.-K."/>
            <person name="Ovreas L."/>
            <person name="Rohde M."/>
            <person name="Galperin M.Y."/>
            <person name="Jogler C."/>
        </authorList>
    </citation>
    <scope>NUCLEOTIDE SEQUENCE [LARGE SCALE GENOMIC DNA]</scope>
    <source>
        <strain evidence="1 2">V7</strain>
    </source>
</reference>
<evidence type="ECO:0000313" key="2">
    <source>
        <dbReference type="Proteomes" id="UP000316476"/>
    </source>
</evidence>
<dbReference type="Proteomes" id="UP000316476">
    <property type="component" value="Unassembled WGS sequence"/>
</dbReference>
<proteinExistence type="predicted"/>
<protein>
    <submittedName>
        <fullName evidence="1">Uncharacterized protein</fullName>
    </submittedName>
</protein>
<dbReference type="AlphaFoldDB" id="A0A5C6FLH1"/>
<accession>A0A5C6FLH1</accession>
<comment type="caution">
    <text evidence="1">The sequence shown here is derived from an EMBL/GenBank/DDBJ whole genome shotgun (WGS) entry which is preliminary data.</text>
</comment>
<name>A0A5C6FLH1_9PLAN</name>
<organism evidence="1 2">
    <name type="scientific">Crateriforma conspicua</name>
    <dbReference type="NCBI Taxonomy" id="2527996"/>
    <lineage>
        <taxon>Bacteria</taxon>
        <taxon>Pseudomonadati</taxon>
        <taxon>Planctomycetota</taxon>
        <taxon>Planctomycetia</taxon>
        <taxon>Planctomycetales</taxon>
        <taxon>Planctomycetaceae</taxon>
        <taxon>Crateriforma</taxon>
    </lineage>
</organism>
<gene>
    <name evidence="1" type="ORF">V7x_38930</name>
</gene>